<reference evidence="2 4" key="2">
    <citation type="journal article" date="2018" name="Plant J.">
        <title>The Physcomitrella patens chromosome-scale assembly reveals moss genome structure and evolution.</title>
        <authorList>
            <person name="Lang D."/>
            <person name="Ullrich K.K."/>
            <person name="Murat F."/>
            <person name="Fuchs J."/>
            <person name="Jenkins J."/>
            <person name="Haas F.B."/>
            <person name="Piednoel M."/>
            <person name="Gundlach H."/>
            <person name="Van Bel M."/>
            <person name="Meyberg R."/>
            <person name="Vives C."/>
            <person name="Morata J."/>
            <person name="Symeonidi A."/>
            <person name="Hiss M."/>
            <person name="Muchero W."/>
            <person name="Kamisugi Y."/>
            <person name="Saleh O."/>
            <person name="Blanc G."/>
            <person name="Decker E.L."/>
            <person name="van Gessel N."/>
            <person name="Grimwood J."/>
            <person name="Hayes R.D."/>
            <person name="Graham S.W."/>
            <person name="Gunter L.E."/>
            <person name="McDaniel S.F."/>
            <person name="Hoernstein S.N.W."/>
            <person name="Larsson A."/>
            <person name="Li F.W."/>
            <person name="Perroud P.F."/>
            <person name="Phillips J."/>
            <person name="Ranjan P."/>
            <person name="Rokshar D.S."/>
            <person name="Rothfels C.J."/>
            <person name="Schneider L."/>
            <person name="Shu S."/>
            <person name="Stevenson D.W."/>
            <person name="Thummler F."/>
            <person name="Tillich M."/>
            <person name="Villarreal Aguilar J.C."/>
            <person name="Widiez T."/>
            <person name="Wong G.K."/>
            <person name="Wymore A."/>
            <person name="Zhang Y."/>
            <person name="Zimmer A.D."/>
            <person name="Quatrano R.S."/>
            <person name="Mayer K.F.X."/>
            <person name="Goodstein D."/>
            <person name="Casacuberta J.M."/>
            <person name="Vandepoele K."/>
            <person name="Reski R."/>
            <person name="Cuming A.C."/>
            <person name="Tuskan G.A."/>
            <person name="Maumus F."/>
            <person name="Salse J."/>
            <person name="Schmutz J."/>
            <person name="Rensing S.A."/>
        </authorList>
    </citation>
    <scope>NUCLEOTIDE SEQUENCE [LARGE SCALE GENOMIC DNA]</scope>
    <source>
        <strain evidence="3 4">cv. Gransden 2004</strain>
    </source>
</reference>
<dbReference type="Proteomes" id="UP000006727">
    <property type="component" value="Chromosome 19"/>
</dbReference>
<reference evidence="3" key="3">
    <citation type="submission" date="2020-12" db="UniProtKB">
        <authorList>
            <consortium name="EnsemblPlants"/>
        </authorList>
    </citation>
    <scope>IDENTIFICATION</scope>
</reference>
<dbReference type="InParanoid" id="A0A2K1IYG9"/>
<evidence type="ECO:0000313" key="4">
    <source>
        <dbReference type="Proteomes" id="UP000006727"/>
    </source>
</evidence>
<evidence type="ECO:0000313" key="2">
    <source>
        <dbReference type="EMBL" id="PNR34323.1"/>
    </source>
</evidence>
<proteinExistence type="predicted"/>
<reference evidence="2 4" key="1">
    <citation type="journal article" date="2008" name="Science">
        <title>The Physcomitrella genome reveals evolutionary insights into the conquest of land by plants.</title>
        <authorList>
            <person name="Rensing S."/>
            <person name="Lang D."/>
            <person name="Zimmer A."/>
            <person name="Terry A."/>
            <person name="Salamov A."/>
            <person name="Shapiro H."/>
            <person name="Nishiyama T."/>
            <person name="Perroud P.-F."/>
            <person name="Lindquist E."/>
            <person name="Kamisugi Y."/>
            <person name="Tanahashi T."/>
            <person name="Sakakibara K."/>
            <person name="Fujita T."/>
            <person name="Oishi K."/>
            <person name="Shin-I T."/>
            <person name="Kuroki Y."/>
            <person name="Toyoda A."/>
            <person name="Suzuki Y."/>
            <person name="Hashimoto A."/>
            <person name="Yamaguchi K."/>
            <person name="Sugano A."/>
            <person name="Kohara Y."/>
            <person name="Fujiyama A."/>
            <person name="Anterola A."/>
            <person name="Aoki S."/>
            <person name="Ashton N."/>
            <person name="Barbazuk W.B."/>
            <person name="Barker E."/>
            <person name="Bennetzen J."/>
            <person name="Bezanilla M."/>
            <person name="Blankenship R."/>
            <person name="Cho S.H."/>
            <person name="Dutcher S."/>
            <person name="Estelle M."/>
            <person name="Fawcett J.A."/>
            <person name="Gundlach H."/>
            <person name="Hanada K."/>
            <person name="Heyl A."/>
            <person name="Hicks K.A."/>
            <person name="Hugh J."/>
            <person name="Lohr M."/>
            <person name="Mayer K."/>
            <person name="Melkozernov A."/>
            <person name="Murata T."/>
            <person name="Nelson D."/>
            <person name="Pils B."/>
            <person name="Prigge M."/>
            <person name="Reiss B."/>
            <person name="Renner T."/>
            <person name="Rombauts S."/>
            <person name="Rushton P."/>
            <person name="Sanderfoot A."/>
            <person name="Schween G."/>
            <person name="Shiu S.-H."/>
            <person name="Stueber K."/>
            <person name="Theodoulou F.L."/>
            <person name="Tu H."/>
            <person name="Van de Peer Y."/>
            <person name="Verrier P.J."/>
            <person name="Waters E."/>
            <person name="Wood A."/>
            <person name="Yang L."/>
            <person name="Cove D."/>
            <person name="Cuming A."/>
            <person name="Hasebe M."/>
            <person name="Lucas S."/>
            <person name="Mishler D.B."/>
            <person name="Reski R."/>
            <person name="Grigoriev I."/>
            <person name="Quatrano R.S."/>
            <person name="Boore J.L."/>
        </authorList>
    </citation>
    <scope>NUCLEOTIDE SEQUENCE [LARGE SCALE GENOMIC DNA]</scope>
    <source>
        <strain evidence="3 4">cv. Gransden 2004</strain>
    </source>
</reference>
<gene>
    <name evidence="2" type="ORF">PHYPA_024140</name>
</gene>
<name>A0A2K1IYG9_PHYPA</name>
<keyword evidence="4" id="KW-1185">Reference proteome</keyword>
<dbReference type="AlphaFoldDB" id="A0A2K1IYG9"/>
<evidence type="ECO:0000313" key="3">
    <source>
        <dbReference type="EnsemblPlants" id="PAC:32939232.CDS.1"/>
    </source>
</evidence>
<dbReference type="EnsemblPlants" id="Pp3c19_14780V3.1">
    <property type="protein sequence ID" value="PAC:32939232.CDS.1"/>
    <property type="gene ID" value="Pp3c19_14780"/>
</dbReference>
<dbReference type="PaxDb" id="3218-PP1S20_195V6.1"/>
<organism evidence="2">
    <name type="scientific">Physcomitrium patens</name>
    <name type="common">Spreading-leaved earth moss</name>
    <name type="synonym">Physcomitrella patens</name>
    <dbReference type="NCBI Taxonomy" id="3218"/>
    <lineage>
        <taxon>Eukaryota</taxon>
        <taxon>Viridiplantae</taxon>
        <taxon>Streptophyta</taxon>
        <taxon>Embryophyta</taxon>
        <taxon>Bryophyta</taxon>
        <taxon>Bryophytina</taxon>
        <taxon>Bryopsida</taxon>
        <taxon>Funariidae</taxon>
        <taxon>Funariales</taxon>
        <taxon>Funariaceae</taxon>
        <taxon>Physcomitrium</taxon>
    </lineage>
</organism>
<protein>
    <submittedName>
        <fullName evidence="2 3">Uncharacterized protein</fullName>
    </submittedName>
</protein>
<feature type="signal peptide" evidence="1">
    <location>
        <begin position="1"/>
        <end position="18"/>
    </location>
</feature>
<feature type="chain" id="PRO_5036042824" evidence="1">
    <location>
        <begin position="19"/>
        <end position="73"/>
    </location>
</feature>
<dbReference type="EMBL" id="ABEU02000019">
    <property type="protein sequence ID" value="PNR34323.1"/>
    <property type="molecule type" value="Genomic_DNA"/>
</dbReference>
<accession>A0A2K1IYG9</accession>
<dbReference type="Gramene" id="Pp3c19_14780V3.2">
    <property type="protein sequence ID" value="PAC:32939233.CDS.1"/>
    <property type="gene ID" value="Pp3c19_14780"/>
</dbReference>
<dbReference type="Gramene" id="Pp3c19_14780V3.1">
    <property type="protein sequence ID" value="PAC:32939232.CDS.1"/>
    <property type="gene ID" value="Pp3c19_14780"/>
</dbReference>
<keyword evidence="1" id="KW-0732">Signal</keyword>
<sequence>MSTGWWIPGLSRIRLWLATPSLVDYFVHPRKIRSNLPPCTRIWVIVVHYAMSGKIPLQVIATPRICDLLLHAS</sequence>
<dbReference type="EnsemblPlants" id="Pp3c19_14780V3.2">
    <property type="protein sequence ID" value="PAC:32939233.CDS.1"/>
    <property type="gene ID" value="Pp3c19_14780"/>
</dbReference>
<evidence type="ECO:0000256" key="1">
    <source>
        <dbReference type="SAM" id="SignalP"/>
    </source>
</evidence>